<name>A0ABR0KIE3_9EURO</name>
<feature type="region of interest" description="Disordered" evidence="1">
    <location>
        <begin position="519"/>
        <end position="542"/>
    </location>
</feature>
<evidence type="ECO:0000313" key="3">
    <source>
        <dbReference type="EMBL" id="KAK5097364.1"/>
    </source>
</evidence>
<comment type="caution">
    <text evidence="3">The sequence shown here is derived from an EMBL/GenBank/DDBJ whole genome shotgun (WGS) entry which is preliminary data.</text>
</comment>
<keyword evidence="4" id="KW-1185">Reference proteome</keyword>
<dbReference type="Proteomes" id="UP001345013">
    <property type="component" value="Unassembled WGS sequence"/>
</dbReference>
<evidence type="ECO:0000256" key="2">
    <source>
        <dbReference type="SAM" id="Phobius"/>
    </source>
</evidence>
<protein>
    <submittedName>
        <fullName evidence="3">Uncharacterized protein</fullName>
    </submittedName>
</protein>
<keyword evidence="2" id="KW-1133">Transmembrane helix</keyword>
<feature type="transmembrane region" description="Helical" evidence="2">
    <location>
        <begin position="200"/>
        <end position="219"/>
    </location>
</feature>
<feature type="transmembrane region" description="Helical" evidence="2">
    <location>
        <begin position="380"/>
        <end position="400"/>
    </location>
</feature>
<keyword evidence="2" id="KW-0472">Membrane</keyword>
<reference evidence="3 4" key="1">
    <citation type="submission" date="2023-08" db="EMBL/GenBank/DDBJ databases">
        <title>Black Yeasts Isolated from many extreme environments.</title>
        <authorList>
            <person name="Coleine C."/>
            <person name="Stajich J.E."/>
            <person name="Selbmann L."/>
        </authorList>
    </citation>
    <scope>NUCLEOTIDE SEQUENCE [LARGE SCALE GENOMIC DNA]</scope>
    <source>
        <strain evidence="3 4">CCFEE 5885</strain>
    </source>
</reference>
<feature type="region of interest" description="Disordered" evidence="1">
    <location>
        <begin position="561"/>
        <end position="585"/>
    </location>
</feature>
<accession>A0ABR0KIE3</accession>
<feature type="transmembrane region" description="Helical" evidence="2">
    <location>
        <begin position="412"/>
        <end position="431"/>
    </location>
</feature>
<feature type="transmembrane region" description="Helical" evidence="2">
    <location>
        <begin position="451"/>
        <end position="471"/>
    </location>
</feature>
<organism evidence="3 4">
    <name type="scientific">Lithohypha guttulata</name>
    <dbReference type="NCBI Taxonomy" id="1690604"/>
    <lineage>
        <taxon>Eukaryota</taxon>
        <taxon>Fungi</taxon>
        <taxon>Dikarya</taxon>
        <taxon>Ascomycota</taxon>
        <taxon>Pezizomycotina</taxon>
        <taxon>Eurotiomycetes</taxon>
        <taxon>Chaetothyriomycetidae</taxon>
        <taxon>Chaetothyriales</taxon>
        <taxon>Trichomeriaceae</taxon>
        <taxon>Lithohypha</taxon>
    </lineage>
</organism>
<proteinExistence type="predicted"/>
<gene>
    <name evidence="3" type="ORF">LTR24_002233</name>
</gene>
<evidence type="ECO:0000256" key="1">
    <source>
        <dbReference type="SAM" id="MobiDB-lite"/>
    </source>
</evidence>
<sequence length="585" mass="63856">MLTVGLSIANHTPTALDGGHGIGFYSYGSATTDMVSIYGTDKVDLQLFDSGCLIDGIKNCTTVCSNTSLIWSNLAGSNPLTNFANCLVYPLVANLLADESLISPLFSGIAERFGILAVPQQTMDSINSSTQTCFKAYCTDNIRCSEAISSQLPFKIPVSLPSEVPSTAILDHQAICQSRGVISTDVAGIGVAYANTFQVVLLYTLWLFLRVYLVIYFSLKQKDKMSDKSILERYRVDFVAYDPVKTTLSAIVNLQKVQCGFLLALDVAVLVASRSKTALGAVSTADLKVNIRALRLLLVGGTLLPVLTQYLLQHLHRSRGLFSLSVFTALCSFIVQHAVLKPRKWTFVPESEGSWMTDCGGKSPINFCDPGSSPDSGFSLLMFHFFVFLLLVVGVIIAVVCHYTQNRNFFNVTWPLFDVAFIIFLSVYASLLPSLRNQNTSIVDQSGWSLGQVIAVTLWAPLVIEWCYGMLKHLVLSHLSPREYWSSSALSMGSMEVEAEGSTLSPKLGDVEARRIRRQRRRQRANVRVHTSVTGQITAPAETPVSAAQLEARLLDVSSAAGQLSESDGSRRPSIRSHTDTSTGS</sequence>
<dbReference type="EMBL" id="JAVRRG010000018">
    <property type="protein sequence ID" value="KAK5097364.1"/>
    <property type="molecule type" value="Genomic_DNA"/>
</dbReference>
<evidence type="ECO:0000313" key="4">
    <source>
        <dbReference type="Proteomes" id="UP001345013"/>
    </source>
</evidence>
<keyword evidence="2" id="KW-0812">Transmembrane</keyword>
<feature type="transmembrane region" description="Helical" evidence="2">
    <location>
        <begin position="321"/>
        <end position="340"/>
    </location>
</feature>